<dbReference type="PANTHER" id="PTHR35936">
    <property type="entry name" value="MEMBRANE-BOUND LYTIC MUREIN TRANSGLYCOSYLASE F"/>
    <property type="match status" value="1"/>
</dbReference>
<evidence type="ECO:0000256" key="2">
    <source>
        <dbReference type="ARBA" id="ARBA00022729"/>
    </source>
</evidence>
<gene>
    <name evidence="4" type="ORF">B0682_00315</name>
</gene>
<keyword evidence="5" id="KW-1185">Reference proteome</keyword>
<dbReference type="Pfam" id="PF00497">
    <property type="entry name" value="SBP_bac_3"/>
    <property type="match status" value="1"/>
</dbReference>
<dbReference type="SMART" id="SM00062">
    <property type="entry name" value="PBPb"/>
    <property type="match status" value="1"/>
</dbReference>
<comment type="similarity">
    <text evidence="1">Belongs to the bacterial solute-binding protein 3 family.</text>
</comment>
<proteinExistence type="inferred from homology"/>
<comment type="caution">
    <text evidence="4">The sequence shown here is derived from an EMBL/GenBank/DDBJ whole genome shotgun (WGS) entry which is preliminary data.</text>
</comment>
<accession>A0A1T0CKL0</accession>
<dbReference type="InterPro" id="IPR001638">
    <property type="entry name" value="Solute-binding_3/MltF_N"/>
</dbReference>
<dbReference type="Gene3D" id="3.40.190.10">
    <property type="entry name" value="Periplasmic binding protein-like II"/>
    <property type="match status" value="2"/>
</dbReference>
<sequence>MVVGSEINYPPFEFQDERGLPMGFEIDLLQELAKAEGFNVQFIHHNRNEMAQTLDNNKYRIWASALSVSPERAAIVDLTKPILTSEYVVAVLDNEKNANITTDKDLQGKTIAVSKNAKTTLEHALKVSGDQQLIVPLDTYFLTVRELFSGKADALISDKRVLDYYIAKYPDMKIKTINLDGSEQKDLAFAVKKGDGEMLNKLNSGLDKLKADGTYERLVQKWFGTTS</sequence>
<feature type="domain" description="Solute-binding protein family 3/N-terminal" evidence="3">
    <location>
        <begin position="2"/>
        <end position="226"/>
    </location>
</feature>
<dbReference type="STRING" id="90241.B0682_00315"/>
<dbReference type="PANTHER" id="PTHR35936:SF19">
    <property type="entry name" value="AMINO-ACID-BINDING PROTEIN YXEM-RELATED"/>
    <property type="match status" value="1"/>
</dbReference>
<keyword evidence="2" id="KW-0732">Signal</keyword>
<protein>
    <recommendedName>
        <fullName evidence="3">Solute-binding protein family 3/N-terminal domain-containing protein</fullName>
    </recommendedName>
</protein>
<reference evidence="4 5" key="1">
    <citation type="submission" date="2017-02" db="EMBL/GenBank/DDBJ databases">
        <title>Draft genome sequence of Moraxella lincolnii CCUG 9405T type strain.</title>
        <authorList>
            <person name="Salva-Serra F."/>
            <person name="Engstrom-Jakobsson H."/>
            <person name="Thorell K."/>
            <person name="Jaen-Luchoro D."/>
            <person name="Gonzales-Siles L."/>
            <person name="Karlsson R."/>
            <person name="Yazdan S."/>
            <person name="Boulund F."/>
            <person name="Johnning A."/>
            <person name="Engstrand L."/>
            <person name="Kristiansson E."/>
            <person name="Moore E."/>
        </authorList>
    </citation>
    <scope>NUCLEOTIDE SEQUENCE [LARGE SCALE GENOMIC DNA]</scope>
    <source>
        <strain evidence="4 5">CCUG 9405</strain>
    </source>
</reference>
<dbReference type="Proteomes" id="UP000191094">
    <property type="component" value="Unassembled WGS sequence"/>
</dbReference>
<evidence type="ECO:0000259" key="3">
    <source>
        <dbReference type="SMART" id="SM00062"/>
    </source>
</evidence>
<name>A0A1T0CKL0_9GAMM</name>
<evidence type="ECO:0000313" key="5">
    <source>
        <dbReference type="Proteomes" id="UP000191094"/>
    </source>
</evidence>
<evidence type="ECO:0000313" key="4">
    <source>
        <dbReference type="EMBL" id="OOS22882.1"/>
    </source>
</evidence>
<dbReference type="EMBL" id="MUYT01000001">
    <property type="protein sequence ID" value="OOS22882.1"/>
    <property type="molecule type" value="Genomic_DNA"/>
</dbReference>
<organism evidence="4 5">
    <name type="scientific">Lwoffella lincolnii</name>
    <dbReference type="NCBI Taxonomy" id="90241"/>
    <lineage>
        <taxon>Bacteria</taxon>
        <taxon>Pseudomonadati</taxon>
        <taxon>Pseudomonadota</taxon>
        <taxon>Gammaproteobacteria</taxon>
        <taxon>Moraxellales</taxon>
        <taxon>Moraxellaceae</taxon>
        <taxon>Lwoffella</taxon>
    </lineage>
</organism>
<dbReference type="AlphaFoldDB" id="A0A1T0CKL0"/>
<evidence type="ECO:0000256" key="1">
    <source>
        <dbReference type="ARBA" id="ARBA00010333"/>
    </source>
</evidence>
<dbReference type="SUPFAM" id="SSF53850">
    <property type="entry name" value="Periplasmic binding protein-like II"/>
    <property type="match status" value="1"/>
</dbReference>